<comment type="caution">
    <text evidence="3">The sequence shown here is derived from an EMBL/GenBank/DDBJ whole genome shotgun (WGS) entry which is preliminary data.</text>
</comment>
<dbReference type="Pfam" id="PF17166">
    <property type="entry name" value="DUF5126"/>
    <property type="match status" value="1"/>
</dbReference>
<dbReference type="InterPro" id="IPR033431">
    <property type="entry name" value="DUF5126"/>
</dbReference>
<gene>
    <name evidence="3" type="ORF">N5A56_013210</name>
</gene>
<dbReference type="Pfam" id="PF00754">
    <property type="entry name" value="F5_F8_type_C"/>
    <property type="match status" value="1"/>
</dbReference>
<dbReference type="SUPFAM" id="SSF49785">
    <property type="entry name" value="Galactose-binding domain-like"/>
    <property type="match status" value="1"/>
</dbReference>
<evidence type="ECO:0000256" key="1">
    <source>
        <dbReference type="SAM" id="SignalP"/>
    </source>
</evidence>
<dbReference type="PROSITE" id="PS51257">
    <property type="entry name" value="PROKAR_LIPOPROTEIN"/>
    <property type="match status" value="1"/>
</dbReference>
<feature type="signal peptide" evidence="1">
    <location>
        <begin position="1"/>
        <end position="23"/>
    </location>
</feature>
<dbReference type="EMBL" id="JAOSLC020000003">
    <property type="protein sequence ID" value="MDD7915309.1"/>
    <property type="molecule type" value="Genomic_DNA"/>
</dbReference>
<protein>
    <submittedName>
        <fullName evidence="3">DUF5126 domain-containing protein</fullName>
    </submittedName>
</protein>
<dbReference type="InterPro" id="IPR008979">
    <property type="entry name" value="Galactose-bd-like_sf"/>
</dbReference>
<evidence type="ECO:0000313" key="3">
    <source>
        <dbReference type="EMBL" id="MDD7915309.1"/>
    </source>
</evidence>
<dbReference type="PROSITE" id="PS50022">
    <property type="entry name" value="FA58C_3"/>
    <property type="match status" value="1"/>
</dbReference>
<keyword evidence="1" id="KW-0732">Signal</keyword>
<evidence type="ECO:0000313" key="4">
    <source>
        <dbReference type="Proteomes" id="UP001151478"/>
    </source>
</evidence>
<feature type="domain" description="F5/8 type C" evidence="2">
    <location>
        <begin position="209"/>
        <end position="356"/>
    </location>
</feature>
<dbReference type="RefSeq" id="WP_265725865.1">
    <property type="nucleotide sequence ID" value="NZ_JAOSLC020000003.1"/>
</dbReference>
<dbReference type="Proteomes" id="UP001151478">
    <property type="component" value="Unassembled WGS sequence"/>
</dbReference>
<keyword evidence="4" id="KW-1185">Reference proteome</keyword>
<evidence type="ECO:0000259" key="2">
    <source>
        <dbReference type="PROSITE" id="PS50022"/>
    </source>
</evidence>
<accession>A0ABT5SB22</accession>
<sequence length="356" mass="39609">MKKIKIILSAIFLSMFFIVSCNDEESITIEAPGSVAVEAGFGEAIFTWNFPSDLNAEFVRVDYFDTDGNSKHQKFSKNITNAIVNQLEEREYEFTVTASDLNNNRSEAIVVKTTPKKPPYLLVANTITAVPDLGGITLNWENVSGKNIGINVKYTDANDLEQVFVYNSSDTNGATSISGLAATEQEFEAYVTNARGQKSSSKFFTLTPLTETELDKSNWTIFDFSSQEEVGEGPVNGWARATIDGDTNTFWHSQWQGGSPVYPHHFSVDMKTVKKVTRVVLYTRNNDNRGMTKFSVSGSLDGVSWTDLGEYDFDNENYDGQSFGLGGIYQLRYIKITALEGVSTFVFLAELNVWGK</sequence>
<dbReference type="InterPro" id="IPR000421">
    <property type="entry name" value="FA58C"/>
</dbReference>
<reference evidence="3" key="1">
    <citation type="submission" date="2023-02" db="EMBL/GenBank/DDBJ databases">
        <title>Polaribacter ponticola sp. nov., isolated from seawater.</title>
        <authorList>
            <person name="Baek J.H."/>
            <person name="Kim J.M."/>
            <person name="Choi D.G."/>
            <person name="Jeon C.O."/>
        </authorList>
    </citation>
    <scope>NUCLEOTIDE SEQUENCE</scope>
    <source>
        <strain evidence="3">MSW5</strain>
    </source>
</reference>
<proteinExistence type="predicted"/>
<feature type="chain" id="PRO_5045879714" evidence="1">
    <location>
        <begin position="24"/>
        <end position="356"/>
    </location>
</feature>
<organism evidence="3 4">
    <name type="scientific">Polaribacter ponticola</name>
    <dbReference type="NCBI Taxonomy" id="2978475"/>
    <lineage>
        <taxon>Bacteria</taxon>
        <taxon>Pseudomonadati</taxon>
        <taxon>Bacteroidota</taxon>
        <taxon>Flavobacteriia</taxon>
        <taxon>Flavobacteriales</taxon>
        <taxon>Flavobacteriaceae</taxon>
    </lineage>
</organism>
<name>A0ABT5SB22_9FLAO</name>
<dbReference type="Gene3D" id="2.60.120.260">
    <property type="entry name" value="Galactose-binding domain-like"/>
    <property type="match status" value="1"/>
</dbReference>